<sequence length="59" mass="7162">MVFWYLFIQVVNELIWRLSDFAKLASSVFYSSDHFRTDLFRTVVLLYASVDFLTEERFE</sequence>
<organism evidence="1 2">
    <name type="scientific">Araneus ventricosus</name>
    <name type="common">Orbweaver spider</name>
    <name type="synonym">Epeira ventricosa</name>
    <dbReference type="NCBI Taxonomy" id="182803"/>
    <lineage>
        <taxon>Eukaryota</taxon>
        <taxon>Metazoa</taxon>
        <taxon>Ecdysozoa</taxon>
        <taxon>Arthropoda</taxon>
        <taxon>Chelicerata</taxon>
        <taxon>Arachnida</taxon>
        <taxon>Araneae</taxon>
        <taxon>Araneomorphae</taxon>
        <taxon>Entelegynae</taxon>
        <taxon>Araneoidea</taxon>
        <taxon>Araneidae</taxon>
        <taxon>Araneus</taxon>
    </lineage>
</organism>
<protein>
    <submittedName>
        <fullName evidence="1">Uncharacterized protein</fullName>
    </submittedName>
</protein>
<keyword evidence="2" id="KW-1185">Reference proteome</keyword>
<evidence type="ECO:0000313" key="2">
    <source>
        <dbReference type="Proteomes" id="UP000499080"/>
    </source>
</evidence>
<dbReference type="EMBL" id="BGPR01134569">
    <property type="protein sequence ID" value="GBN53756.1"/>
    <property type="molecule type" value="Genomic_DNA"/>
</dbReference>
<reference evidence="1 2" key="1">
    <citation type="journal article" date="2019" name="Sci. Rep.">
        <title>Orb-weaving spider Araneus ventricosus genome elucidates the spidroin gene catalogue.</title>
        <authorList>
            <person name="Kono N."/>
            <person name="Nakamura H."/>
            <person name="Ohtoshi R."/>
            <person name="Moran D.A.P."/>
            <person name="Shinohara A."/>
            <person name="Yoshida Y."/>
            <person name="Fujiwara M."/>
            <person name="Mori M."/>
            <person name="Tomita M."/>
            <person name="Arakawa K."/>
        </authorList>
    </citation>
    <scope>NUCLEOTIDE SEQUENCE [LARGE SCALE GENOMIC DNA]</scope>
</reference>
<dbReference type="AlphaFoldDB" id="A0A4Y2PUE2"/>
<name>A0A4Y2PUE2_ARAVE</name>
<comment type="caution">
    <text evidence="1">The sequence shown here is derived from an EMBL/GenBank/DDBJ whole genome shotgun (WGS) entry which is preliminary data.</text>
</comment>
<accession>A0A4Y2PUE2</accession>
<evidence type="ECO:0000313" key="1">
    <source>
        <dbReference type="EMBL" id="GBN53756.1"/>
    </source>
</evidence>
<gene>
    <name evidence="1" type="ORF">AVEN_264060_1</name>
</gene>
<feature type="non-terminal residue" evidence="1">
    <location>
        <position position="59"/>
    </location>
</feature>
<dbReference type="Proteomes" id="UP000499080">
    <property type="component" value="Unassembled WGS sequence"/>
</dbReference>
<proteinExistence type="predicted"/>